<dbReference type="AlphaFoldDB" id="A0A2P6NZS9"/>
<sequence length="253" mass="28787">MLGVQTSPTIGPPLSSPNSAIFEDVQTQSYTDTNWLYKEDDDMPHFIRDFLYGTPQVEPPSLPTLLMDHDLPPSLWLSEPYEKEQVLQYLAYRGVDGTAVFTNNPIVEEYKQRIKDIRSILSKEQRSSLLVNFKKQLQDLIEGANMVQIPVIIWGRGHIIYFLNTAFRKATNCKLPHPPPPVRGGLFELIDEETIKKLIEMVPTVVCSTDKSSSNLKFVFRNSVGGRGIITVKRDLFGLPHLYCLHFIPDVIE</sequence>
<dbReference type="Proteomes" id="UP000241769">
    <property type="component" value="Unassembled WGS sequence"/>
</dbReference>
<proteinExistence type="predicted"/>
<comment type="caution">
    <text evidence="1">The sequence shown here is derived from an EMBL/GenBank/DDBJ whole genome shotgun (WGS) entry which is preliminary data.</text>
</comment>
<accession>A0A2P6NZS9</accession>
<organism evidence="1 2">
    <name type="scientific">Planoprotostelium fungivorum</name>
    <dbReference type="NCBI Taxonomy" id="1890364"/>
    <lineage>
        <taxon>Eukaryota</taxon>
        <taxon>Amoebozoa</taxon>
        <taxon>Evosea</taxon>
        <taxon>Variosea</taxon>
        <taxon>Cavosteliida</taxon>
        <taxon>Cavosteliaceae</taxon>
        <taxon>Planoprotostelium</taxon>
    </lineage>
</organism>
<evidence type="ECO:0000313" key="1">
    <source>
        <dbReference type="EMBL" id="PRP89428.1"/>
    </source>
</evidence>
<evidence type="ECO:0000313" key="2">
    <source>
        <dbReference type="Proteomes" id="UP000241769"/>
    </source>
</evidence>
<gene>
    <name evidence="1" type="ORF">PROFUN_01291</name>
</gene>
<dbReference type="InParanoid" id="A0A2P6NZS9"/>
<evidence type="ECO:0008006" key="3">
    <source>
        <dbReference type="Google" id="ProtNLM"/>
    </source>
</evidence>
<protein>
    <recommendedName>
        <fullName evidence="3">PAS domain-containing protein</fullName>
    </recommendedName>
</protein>
<reference evidence="1 2" key="1">
    <citation type="journal article" date="2018" name="Genome Biol. Evol.">
        <title>Multiple Roots of Fruiting Body Formation in Amoebozoa.</title>
        <authorList>
            <person name="Hillmann F."/>
            <person name="Forbes G."/>
            <person name="Novohradska S."/>
            <person name="Ferling I."/>
            <person name="Riege K."/>
            <person name="Groth M."/>
            <person name="Westermann M."/>
            <person name="Marz M."/>
            <person name="Spaller T."/>
            <person name="Winckler T."/>
            <person name="Schaap P."/>
            <person name="Glockner G."/>
        </authorList>
    </citation>
    <scope>NUCLEOTIDE SEQUENCE [LARGE SCALE GENOMIC DNA]</scope>
    <source>
        <strain evidence="1 2">Jena</strain>
    </source>
</reference>
<dbReference type="EMBL" id="MDYQ01000003">
    <property type="protein sequence ID" value="PRP89428.1"/>
    <property type="molecule type" value="Genomic_DNA"/>
</dbReference>
<name>A0A2P6NZS9_9EUKA</name>
<keyword evidence="2" id="KW-1185">Reference proteome</keyword>